<dbReference type="InterPro" id="IPR038404">
    <property type="entry name" value="TRAP_DctP_sf"/>
</dbReference>
<dbReference type="NCBIfam" id="NF037995">
    <property type="entry name" value="TRAP_S1"/>
    <property type="match status" value="1"/>
</dbReference>
<organism evidence="3 4">
    <name type="scientific">Zoogloea ramigera</name>
    <dbReference type="NCBI Taxonomy" id="350"/>
    <lineage>
        <taxon>Bacteria</taxon>
        <taxon>Pseudomonadati</taxon>
        <taxon>Pseudomonadota</taxon>
        <taxon>Betaproteobacteria</taxon>
        <taxon>Rhodocyclales</taxon>
        <taxon>Zoogloeaceae</taxon>
        <taxon>Zoogloea</taxon>
    </lineage>
</organism>
<evidence type="ECO:0000313" key="4">
    <source>
        <dbReference type="Proteomes" id="UP000318422"/>
    </source>
</evidence>
<dbReference type="Proteomes" id="UP000318422">
    <property type="component" value="Unassembled WGS sequence"/>
</dbReference>
<dbReference type="GO" id="GO:0030246">
    <property type="term" value="F:carbohydrate binding"/>
    <property type="evidence" value="ECO:0007669"/>
    <property type="project" value="TreeGrafter"/>
</dbReference>
<name>A0A4Y4CS52_ZOORA</name>
<feature type="signal peptide" evidence="2">
    <location>
        <begin position="1"/>
        <end position="28"/>
    </location>
</feature>
<dbReference type="NCBIfam" id="TIGR00787">
    <property type="entry name" value="dctP"/>
    <property type="match status" value="1"/>
</dbReference>
<gene>
    <name evidence="3" type="ORF">ZRA01_09450</name>
</gene>
<dbReference type="Gene3D" id="3.40.190.170">
    <property type="entry name" value="Bacterial extracellular solute-binding protein, family 7"/>
    <property type="match status" value="1"/>
</dbReference>
<reference evidence="3 4" key="1">
    <citation type="submission" date="2019-06" db="EMBL/GenBank/DDBJ databases">
        <title>Whole genome shotgun sequence of Zoogloea ramigera NBRC 15342.</title>
        <authorList>
            <person name="Hosoyama A."/>
            <person name="Uohara A."/>
            <person name="Ohji S."/>
            <person name="Ichikawa N."/>
        </authorList>
    </citation>
    <scope>NUCLEOTIDE SEQUENCE [LARGE SCALE GENOMIC DNA]</scope>
    <source>
        <strain evidence="3 4">NBRC 15342</strain>
    </source>
</reference>
<protein>
    <submittedName>
        <fullName evidence="3">C4-dicarboxylate ABC transporter</fullName>
    </submittedName>
</protein>
<dbReference type="RefSeq" id="WP_170182908.1">
    <property type="nucleotide sequence ID" value="NZ_BJNV01000011.1"/>
</dbReference>
<dbReference type="InterPro" id="IPR004682">
    <property type="entry name" value="TRAP_DctP"/>
</dbReference>
<dbReference type="GO" id="GO:0055085">
    <property type="term" value="P:transmembrane transport"/>
    <property type="evidence" value="ECO:0007669"/>
    <property type="project" value="InterPro"/>
</dbReference>
<dbReference type="PIRSF" id="PIRSF006470">
    <property type="entry name" value="DctB"/>
    <property type="match status" value="1"/>
</dbReference>
<accession>A0A4Y4CS52</accession>
<evidence type="ECO:0000256" key="1">
    <source>
        <dbReference type="ARBA" id="ARBA00022729"/>
    </source>
</evidence>
<dbReference type="PANTHER" id="PTHR33376:SF2">
    <property type="entry name" value="DICARBOXYLATE-BINDING PERIPLASMIC PROTEIN"/>
    <property type="match status" value="1"/>
</dbReference>
<dbReference type="GO" id="GO:0030288">
    <property type="term" value="C:outer membrane-bounded periplasmic space"/>
    <property type="evidence" value="ECO:0007669"/>
    <property type="project" value="InterPro"/>
</dbReference>
<comment type="caution">
    <text evidence="3">The sequence shown here is derived from an EMBL/GenBank/DDBJ whole genome shotgun (WGS) entry which is preliminary data.</text>
</comment>
<dbReference type="EMBL" id="BJNV01000011">
    <property type="protein sequence ID" value="GEC94872.1"/>
    <property type="molecule type" value="Genomic_DNA"/>
</dbReference>
<proteinExistence type="predicted"/>
<evidence type="ECO:0000313" key="3">
    <source>
        <dbReference type="EMBL" id="GEC94872.1"/>
    </source>
</evidence>
<sequence length="338" mass="37152">MGRLALRPGGVRRLLSALLLLVAPPLAALETVDGVRTLRSADVQQADYPAVQAVHAMGQSLHRQSGGKLAIQVYSAALLGDEATLLQLTRSGELDLNRVSAQALEEVFPLVRVLSLPFLFRDVDHLNRVLDGPIGAELLGAMNGKGLVALAFFEAGGRSICTVSHPVRRPEDLKGLRIRVPPSALASAVFEAWGARPIKLPFSQTGNALTTHLIDAAENNLLAYASAEHHRHAPWLTLTHHTFSPEVLVMSRRSWDALSGAEQAMLRRAAREARPMMRDMWQQREERVEALLRLGGVSFVDIPPAERARFEAALRPLYARFVGSPEQRRLIARIRALR</sequence>
<dbReference type="PANTHER" id="PTHR33376">
    <property type="match status" value="1"/>
</dbReference>
<dbReference type="InterPro" id="IPR018389">
    <property type="entry name" value="DctP_fam"/>
</dbReference>
<evidence type="ECO:0000256" key="2">
    <source>
        <dbReference type="SAM" id="SignalP"/>
    </source>
</evidence>
<dbReference type="Pfam" id="PF03480">
    <property type="entry name" value="DctP"/>
    <property type="match status" value="1"/>
</dbReference>
<feature type="chain" id="PRO_5021373899" evidence="2">
    <location>
        <begin position="29"/>
        <end position="338"/>
    </location>
</feature>
<keyword evidence="4" id="KW-1185">Reference proteome</keyword>
<dbReference type="AlphaFoldDB" id="A0A4Y4CS52"/>
<keyword evidence="1 2" id="KW-0732">Signal</keyword>